<dbReference type="GO" id="GO:0006032">
    <property type="term" value="P:chitin catabolic process"/>
    <property type="evidence" value="ECO:0007669"/>
    <property type="project" value="UniProtKB-KW"/>
</dbReference>
<evidence type="ECO:0000256" key="14">
    <source>
        <dbReference type="ARBA" id="ARBA00023180"/>
    </source>
</evidence>
<dbReference type="GO" id="GO:0098552">
    <property type="term" value="C:side of membrane"/>
    <property type="evidence" value="ECO:0007669"/>
    <property type="project" value="UniProtKB-KW"/>
</dbReference>
<evidence type="ECO:0000256" key="12">
    <source>
        <dbReference type="ARBA" id="ARBA00023024"/>
    </source>
</evidence>
<dbReference type="EMBL" id="CCYA01000065">
    <property type="protein sequence ID" value="CEH11774.1"/>
    <property type="molecule type" value="Genomic_DNA"/>
</dbReference>
<dbReference type="GO" id="GO:0000272">
    <property type="term" value="P:polysaccharide catabolic process"/>
    <property type="evidence" value="ECO:0007669"/>
    <property type="project" value="UniProtKB-KW"/>
</dbReference>
<dbReference type="InterPro" id="IPR002509">
    <property type="entry name" value="NODB_dom"/>
</dbReference>
<dbReference type="Pfam" id="PF01522">
    <property type="entry name" value="Polysacc_deac_1"/>
    <property type="match status" value="1"/>
</dbReference>
<evidence type="ECO:0000256" key="1">
    <source>
        <dbReference type="ARBA" id="ARBA00001941"/>
    </source>
</evidence>
<dbReference type="Proteomes" id="UP000054845">
    <property type="component" value="Unassembled WGS sequence"/>
</dbReference>
<keyword evidence="10 23" id="KW-0732">Signal</keyword>
<evidence type="ECO:0000256" key="8">
    <source>
        <dbReference type="ARBA" id="ARBA00022622"/>
    </source>
</evidence>
<accession>A0A0P1B7A8</accession>
<dbReference type="GO" id="GO:0046872">
    <property type="term" value="F:metal ion binding"/>
    <property type="evidence" value="ECO:0007669"/>
    <property type="project" value="UniProtKB-KW"/>
</dbReference>
<dbReference type="GO" id="GO:0009272">
    <property type="term" value="P:fungal-type cell wall biogenesis"/>
    <property type="evidence" value="ECO:0007669"/>
    <property type="project" value="UniProtKB-ARBA"/>
</dbReference>
<keyword evidence="26" id="KW-1185">Reference proteome</keyword>
<evidence type="ECO:0000256" key="13">
    <source>
        <dbReference type="ARBA" id="ARBA00023136"/>
    </source>
</evidence>
<evidence type="ECO:0000256" key="23">
    <source>
        <dbReference type="SAM" id="SignalP"/>
    </source>
</evidence>
<keyword evidence="19" id="KW-0624">Polysaccharide degradation</keyword>
<evidence type="ECO:0000256" key="15">
    <source>
        <dbReference type="ARBA" id="ARBA00023277"/>
    </source>
</evidence>
<dbReference type="PANTHER" id="PTHR10587">
    <property type="entry name" value="GLYCOSYL TRANSFERASE-RELATED"/>
    <property type="match status" value="1"/>
</dbReference>
<evidence type="ECO:0000256" key="5">
    <source>
        <dbReference type="ARBA" id="ARBA00022475"/>
    </source>
</evidence>
<feature type="domain" description="NodB homology" evidence="24">
    <location>
        <begin position="184"/>
        <end position="370"/>
    </location>
</feature>
<keyword evidence="11" id="KW-0378">Hydrolase</keyword>
<keyword evidence="18" id="KW-0961">Cell wall biogenesis/degradation</keyword>
<evidence type="ECO:0000256" key="7">
    <source>
        <dbReference type="ARBA" id="ARBA00022525"/>
    </source>
</evidence>
<evidence type="ECO:0000256" key="19">
    <source>
        <dbReference type="ARBA" id="ARBA00023326"/>
    </source>
</evidence>
<keyword evidence="16" id="KW-0170">Cobalt</keyword>
<dbReference type="PANTHER" id="PTHR10587:SF98">
    <property type="entry name" value="CHITIN DEACETYLASE"/>
    <property type="match status" value="1"/>
</dbReference>
<feature type="compositionally biased region" description="Low complexity" evidence="22">
    <location>
        <begin position="59"/>
        <end position="70"/>
    </location>
</feature>
<evidence type="ECO:0000256" key="21">
    <source>
        <dbReference type="ARBA" id="ARBA00048494"/>
    </source>
</evidence>
<evidence type="ECO:0000256" key="16">
    <source>
        <dbReference type="ARBA" id="ARBA00023285"/>
    </source>
</evidence>
<keyword evidence="13" id="KW-0472">Membrane</keyword>
<dbReference type="FunFam" id="3.20.20.370:FF:000004">
    <property type="entry name" value="Related to Chitin deacetylase"/>
    <property type="match status" value="1"/>
</dbReference>
<keyword evidence="12" id="KW-0146">Chitin degradation</keyword>
<evidence type="ECO:0000256" key="18">
    <source>
        <dbReference type="ARBA" id="ARBA00023316"/>
    </source>
</evidence>
<name>A0A0P1B7A8_9BASI</name>
<dbReference type="CDD" id="cd10952">
    <property type="entry name" value="CE4_MrCDA_like"/>
    <property type="match status" value="1"/>
</dbReference>
<evidence type="ECO:0000256" key="10">
    <source>
        <dbReference type="ARBA" id="ARBA00022729"/>
    </source>
</evidence>
<comment type="subcellular location">
    <subcellularLocation>
        <location evidence="3">Cell membrane</location>
        <topology evidence="3">Lipid-anchor</topology>
        <topology evidence="3">GPI-anchor</topology>
    </subcellularLocation>
    <subcellularLocation>
        <location evidence="2">Secreted</location>
        <location evidence="2">Cell wall</location>
    </subcellularLocation>
</comment>
<feature type="region of interest" description="Disordered" evidence="22">
    <location>
        <begin position="55"/>
        <end position="81"/>
    </location>
</feature>
<evidence type="ECO:0000256" key="22">
    <source>
        <dbReference type="SAM" id="MobiDB-lite"/>
    </source>
</evidence>
<dbReference type="Gene3D" id="3.20.20.370">
    <property type="entry name" value="Glycoside hydrolase/deacetylase"/>
    <property type="match status" value="1"/>
</dbReference>
<dbReference type="GO" id="GO:0005886">
    <property type="term" value="C:plasma membrane"/>
    <property type="evidence" value="ECO:0007669"/>
    <property type="project" value="UniProtKB-SubCell"/>
</dbReference>
<evidence type="ECO:0000256" key="2">
    <source>
        <dbReference type="ARBA" id="ARBA00004191"/>
    </source>
</evidence>
<evidence type="ECO:0000256" key="17">
    <source>
        <dbReference type="ARBA" id="ARBA00023288"/>
    </source>
</evidence>
<proteinExistence type="inferred from homology"/>
<evidence type="ECO:0000313" key="26">
    <source>
        <dbReference type="Proteomes" id="UP000054845"/>
    </source>
</evidence>
<evidence type="ECO:0000256" key="9">
    <source>
        <dbReference type="ARBA" id="ARBA00022723"/>
    </source>
</evidence>
<evidence type="ECO:0000256" key="3">
    <source>
        <dbReference type="ARBA" id="ARBA00004609"/>
    </source>
</evidence>
<keyword evidence="15" id="KW-0119">Carbohydrate metabolism</keyword>
<keyword evidence="9" id="KW-0479">Metal-binding</keyword>
<feature type="signal peptide" evidence="23">
    <location>
        <begin position="1"/>
        <end position="20"/>
    </location>
</feature>
<comment type="cofactor">
    <cofactor evidence="1">
        <name>Co(2+)</name>
        <dbReference type="ChEBI" id="CHEBI:48828"/>
    </cofactor>
</comment>
<keyword evidence="6" id="KW-0134">Cell wall</keyword>
<dbReference type="GO" id="GO:0071555">
    <property type="term" value="P:cell wall organization"/>
    <property type="evidence" value="ECO:0007669"/>
    <property type="project" value="UniProtKB-KW"/>
</dbReference>
<dbReference type="GO" id="GO:0004099">
    <property type="term" value="F:chitin deacetylase activity"/>
    <property type="evidence" value="ECO:0007669"/>
    <property type="project" value="UniProtKB-EC"/>
</dbReference>
<dbReference type="PROSITE" id="PS51677">
    <property type="entry name" value="NODB"/>
    <property type="match status" value="1"/>
</dbReference>
<dbReference type="InterPro" id="IPR011330">
    <property type="entry name" value="Glyco_hydro/deAcase_b/a-brl"/>
</dbReference>
<organism evidence="25 26">
    <name type="scientific">Ceraceosorus bombacis</name>
    <dbReference type="NCBI Taxonomy" id="401625"/>
    <lineage>
        <taxon>Eukaryota</taxon>
        <taxon>Fungi</taxon>
        <taxon>Dikarya</taxon>
        <taxon>Basidiomycota</taxon>
        <taxon>Ustilaginomycotina</taxon>
        <taxon>Exobasidiomycetes</taxon>
        <taxon>Ceraceosorales</taxon>
        <taxon>Ceraceosoraceae</taxon>
        <taxon>Ceraceosorus</taxon>
    </lineage>
</organism>
<comment type="similarity">
    <text evidence="4">Belongs to the polysaccharide deacetylase family.</text>
</comment>
<keyword evidence="14" id="KW-0325">Glycoprotein</keyword>
<evidence type="ECO:0000256" key="20">
    <source>
        <dbReference type="ARBA" id="ARBA00024056"/>
    </source>
</evidence>
<evidence type="ECO:0000256" key="4">
    <source>
        <dbReference type="ARBA" id="ARBA00010973"/>
    </source>
</evidence>
<keyword evidence="7" id="KW-0964">Secreted</keyword>
<keyword evidence="17" id="KW-0449">Lipoprotein</keyword>
<sequence length="483" mass="51661">MRAVAIVGAALALAVVGSEARIGMGVSPRLGKRSKAGVPLDLYERHAAGHDVGGARMTPVARRSPAPAAPTNEAQEAQIKSETEACTPYSIPEVVNIKGQFPTIWQTADIVPGDSAAQSVWQNIQSQNIIPADIKPKGTPNGDFSSFTPTYDHSDPDCWWTFDNCVKPKHPKIPADVYQCPEPSTWGLTFDDGPNCTQEVLYDFLQQQNQKATMFYIGSNVLDWPLQAQRGLVDGHQICVHTWSHQYMTALSDSQVFSELYYTAKAIKDVVGVTPRCWRPPYGDTDDRVRAIATGLGLSTVIWTDDTDDWKAIPAGTLPKASIDANYASIINKESDSTGNIVLTHELNNGTMSEMIEQYPQIKQKFKHIVPITACMNETNPYPESITYPNFASYISGDIEPKGIPSGTDIKVQAASYDPLAAASATAAAGDATGGSTSSSDKQASAQGQKSTGSGKSAASSNRAGKAIVAVSALGAVSAFMLL</sequence>
<reference evidence="25 26" key="1">
    <citation type="submission" date="2014-09" db="EMBL/GenBank/DDBJ databases">
        <authorList>
            <person name="Magalhaes I.L.F."/>
            <person name="Oliveira U."/>
            <person name="Santos F.R."/>
            <person name="Vidigal T.H.D.A."/>
            <person name="Brescovit A.D."/>
            <person name="Santos A.J."/>
        </authorList>
    </citation>
    <scope>NUCLEOTIDE SEQUENCE [LARGE SCALE GENOMIC DNA]</scope>
</reference>
<evidence type="ECO:0000259" key="24">
    <source>
        <dbReference type="PROSITE" id="PS51677"/>
    </source>
</evidence>
<feature type="chain" id="PRO_5006059240" description="chitin deacetylase" evidence="23">
    <location>
        <begin position="21"/>
        <end position="483"/>
    </location>
</feature>
<feature type="region of interest" description="Disordered" evidence="22">
    <location>
        <begin position="430"/>
        <end position="460"/>
    </location>
</feature>
<evidence type="ECO:0000313" key="25">
    <source>
        <dbReference type="EMBL" id="CEH11774.1"/>
    </source>
</evidence>
<comment type="catalytic activity">
    <reaction evidence="21">
        <text>[(1-&gt;4)-N-acetyl-beta-D-glucosaminyl](n) + n H2O = chitosan + n acetate</text>
        <dbReference type="Rhea" id="RHEA:10464"/>
        <dbReference type="Rhea" id="RHEA-COMP:9593"/>
        <dbReference type="Rhea" id="RHEA-COMP:9597"/>
        <dbReference type="ChEBI" id="CHEBI:15377"/>
        <dbReference type="ChEBI" id="CHEBI:17029"/>
        <dbReference type="ChEBI" id="CHEBI:30089"/>
        <dbReference type="ChEBI" id="CHEBI:57704"/>
        <dbReference type="EC" id="3.5.1.41"/>
    </reaction>
    <physiologicalReaction direction="left-to-right" evidence="21">
        <dbReference type="Rhea" id="RHEA:10465"/>
    </physiologicalReaction>
</comment>
<keyword evidence="8" id="KW-0336">GPI-anchor</keyword>
<dbReference type="AlphaFoldDB" id="A0A0P1B7A8"/>
<evidence type="ECO:0000256" key="11">
    <source>
        <dbReference type="ARBA" id="ARBA00022801"/>
    </source>
</evidence>
<keyword evidence="5" id="KW-1003">Cell membrane</keyword>
<dbReference type="SUPFAM" id="SSF88713">
    <property type="entry name" value="Glycoside hydrolase/deacetylase"/>
    <property type="match status" value="1"/>
</dbReference>
<evidence type="ECO:0000256" key="6">
    <source>
        <dbReference type="ARBA" id="ARBA00022512"/>
    </source>
</evidence>
<dbReference type="OrthoDB" id="407355at2759"/>
<dbReference type="InterPro" id="IPR050248">
    <property type="entry name" value="Polysacc_deacetylase_ArnD"/>
</dbReference>
<protein>
    <recommendedName>
        <fullName evidence="20">chitin deacetylase</fullName>
        <ecNumber evidence="20">3.5.1.41</ecNumber>
    </recommendedName>
</protein>
<dbReference type="EC" id="3.5.1.41" evidence="20"/>
<dbReference type="STRING" id="401625.A0A0P1B7A8"/>